<reference evidence="5" key="1">
    <citation type="journal article" date="2014" name="Int. J. Syst. Evol. Microbiol.">
        <title>Complete genome sequence of Corynebacterium casei LMG S-19264T (=DSM 44701T), isolated from a smear-ripened cheese.</title>
        <authorList>
            <consortium name="US DOE Joint Genome Institute (JGI-PGF)"/>
            <person name="Walter F."/>
            <person name="Albersmeier A."/>
            <person name="Kalinowski J."/>
            <person name="Ruckert C."/>
        </authorList>
    </citation>
    <scope>NUCLEOTIDE SEQUENCE</scope>
    <source>
        <strain evidence="5">KCTC 32255</strain>
    </source>
</reference>
<dbReference type="Pfam" id="PF00440">
    <property type="entry name" value="TetR_N"/>
    <property type="match status" value="1"/>
</dbReference>
<evidence type="ECO:0000259" key="4">
    <source>
        <dbReference type="PROSITE" id="PS50977"/>
    </source>
</evidence>
<dbReference type="SUPFAM" id="SSF48498">
    <property type="entry name" value="Tetracyclin repressor-like, C-terminal domain"/>
    <property type="match status" value="1"/>
</dbReference>
<dbReference type="Gene3D" id="1.10.357.10">
    <property type="entry name" value="Tetracycline Repressor, domain 2"/>
    <property type="match status" value="1"/>
</dbReference>
<dbReference type="InterPro" id="IPR009057">
    <property type="entry name" value="Homeodomain-like_sf"/>
</dbReference>
<dbReference type="PROSITE" id="PS50977">
    <property type="entry name" value="HTH_TETR_2"/>
    <property type="match status" value="1"/>
</dbReference>
<evidence type="ECO:0000256" key="3">
    <source>
        <dbReference type="SAM" id="MobiDB-lite"/>
    </source>
</evidence>
<dbReference type="InterPro" id="IPR050109">
    <property type="entry name" value="HTH-type_TetR-like_transc_reg"/>
</dbReference>
<dbReference type="PANTHER" id="PTHR30055">
    <property type="entry name" value="HTH-TYPE TRANSCRIPTIONAL REGULATOR RUTR"/>
    <property type="match status" value="1"/>
</dbReference>
<dbReference type="InterPro" id="IPR001647">
    <property type="entry name" value="HTH_TetR"/>
</dbReference>
<dbReference type="EMBL" id="BMZA01000018">
    <property type="protein sequence ID" value="GGZ14377.1"/>
    <property type="molecule type" value="Genomic_DNA"/>
</dbReference>
<dbReference type="PRINTS" id="PR00455">
    <property type="entry name" value="HTHTETR"/>
</dbReference>
<keyword evidence="1 2" id="KW-0238">DNA-binding</keyword>
<evidence type="ECO:0000313" key="6">
    <source>
        <dbReference type="Proteomes" id="UP000648075"/>
    </source>
</evidence>
<dbReference type="GO" id="GO:0003700">
    <property type="term" value="F:DNA-binding transcription factor activity"/>
    <property type="evidence" value="ECO:0007669"/>
    <property type="project" value="TreeGrafter"/>
</dbReference>
<dbReference type="AlphaFoldDB" id="A0A918UIF6"/>
<dbReference type="GO" id="GO:0000976">
    <property type="term" value="F:transcription cis-regulatory region binding"/>
    <property type="evidence" value="ECO:0007669"/>
    <property type="project" value="TreeGrafter"/>
</dbReference>
<evidence type="ECO:0000313" key="5">
    <source>
        <dbReference type="EMBL" id="GGZ14377.1"/>
    </source>
</evidence>
<reference evidence="5" key="2">
    <citation type="submission" date="2020-09" db="EMBL/GenBank/DDBJ databases">
        <authorList>
            <person name="Sun Q."/>
            <person name="Kim S."/>
        </authorList>
    </citation>
    <scope>NUCLEOTIDE SEQUENCE</scope>
    <source>
        <strain evidence="5">KCTC 32255</strain>
    </source>
</reference>
<feature type="compositionally biased region" description="Polar residues" evidence="3">
    <location>
        <begin position="1"/>
        <end position="12"/>
    </location>
</feature>
<sequence length="226" mass="24317">MNRSSITETTQDGGADASPRGRRADGAATRQRILEAAGELIGEQGFAQVTGRAIAARAGVDVASINYHFGSRDQLYRMLLVEAHTRLVTVEELEAIVNAAAPPEARLRRLIDMAVARAMGEDWWIVHVLAREIMGPTSHFAVLRPLIAQKFGIAVKLFAELTGYRQGDPQLVLNAIASAAPFGAMLVLRRSFGQELSPWAQLSPAAVVDHLAAYVLAGLRAVSRPG</sequence>
<evidence type="ECO:0000256" key="2">
    <source>
        <dbReference type="PROSITE-ProRule" id="PRU00335"/>
    </source>
</evidence>
<keyword evidence="6" id="KW-1185">Reference proteome</keyword>
<comment type="caution">
    <text evidence="5">The sequence shown here is derived from an EMBL/GenBank/DDBJ whole genome shotgun (WGS) entry which is preliminary data.</text>
</comment>
<feature type="DNA-binding region" description="H-T-H motif" evidence="2">
    <location>
        <begin position="50"/>
        <end position="69"/>
    </location>
</feature>
<proteinExistence type="predicted"/>
<dbReference type="Proteomes" id="UP000648075">
    <property type="component" value="Unassembled WGS sequence"/>
</dbReference>
<feature type="region of interest" description="Disordered" evidence="3">
    <location>
        <begin position="1"/>
        <end position="28"/>
    </location>
</feature>
<dbReference type="RefSeq" id="WP_189622266.1">
    <property type="nucleotide sequence ID" value="NZ_BMZA01000018.1"/>
</dbReference>
<dbReference type="InterPro" id="IPR036271">
    <property type="entry name" value="Tet_transcr_reg_TetR-rel_C_sf"/>
</dbReference>
<name>A0A918UIF6_9SPHN</name>
<gene>
    <name evidence="5" type="ORF">GCM10011614_31660</name>
</gene>
<evidence type="ECO:0000256" key="1">
    <source>
        <dbReference type="ARBA" id="ARBA00023125"/>
    </source>
</evidence>
<accession>A0A918UIF6</accession>
<organism evidence="5 6">
    <name type="scientific">Novosphingobium colocasiae</name>
    <dbReference type="NCBI Taxonomy" id="1256513"/>
    <lineage>
        <taxon>Bacteria</taxon>
        <taxon>Pseudomonadati</taxon>
        <taxon>Pseudomonadota</taxon>
        <taxon>Alphaproteobacteria</taxon>
        <taxon>Sphingomonadales</taxon>
        <taxon>Sphingomonadaceae</taxon>
        <taxon>Novosphingobium</taxon>
    </lineage>
</organism>
<protein>
    <submittedName>
        <fullName evidence="5">TetR family transcriptional regulator</fullName>
    </submittedName>
</protein>
<dbReference type="PANTHER" id="PTHR30055:SF235">
    <property type="entry name" value="TRANSCRIPTIONAL REGULATORY PROTEIN"/>
    <property type="match status" value="1"/>
</dbReference>
<dbReference type="SUPFAM" id="SSF46689">
    <property type="entry name" value="Homeodomain-like"/>
    <property type="match status" value="1"/>
</dbReference>
<feature type="domain" description="HTH tetR-type" evidence="4">
    <location>
        <begin position="27"/>
        <end position="87"/>
    </location>
</feature>